<dbReference type="RefSeq" id="WP_100112448.1">
    <property type="nucleotide sequence ID" value="NZ_CP023976.1"/>
</dbReference>
<keyword evidence="2" id="KW-0614">Plasmid</keyword>
<dbReference type="Proteomes" id="UP000195880">
    <property type="component" value="Plasmid pMDJK44.1"/>
</dbReference>
<dbReference type="KEGG" id="salf:SMD44_p10120"/>
<name>A0A291W4W0_9ACTN</name>
<dbReference type="GO" id="GO:0009432">
    <property type="term" value="P:SOS response"/>
    <property type="evidence" value="ECO:0007669"/>
    <property type="project" value="TreeGrafter"/>
</dbReference>
<feature type="domain" description="MvdD-like pre-ATP grasp" evidence="1">
    <location>
        <begin position="11"/>
        <end position="126"/>
    </location>
</feature>
<dbReference type="GO" id="GO:0005737">
    <property type="term" value="C:cytoplasm"/>
    <property type="evidence" value="ECO:0007669"/>
    <property type="project" value="TreeGrafter"/>
</dbReference>
<keyword evidence="3" id="KW-1185">Reference proteome</keyword>
<dbReference type="SUPFAM" id="SSF56059">
    <property type="entry name" value="Glutathione synthetase ATP-binding domain-like"/>
    <property type="match status" value="1"/>
</dbReference>
<dbReference type="PANTHER" id="PTHR21621">
    <property type="entry name" value="RIBOSOMAL PROTEIN S6 MODIFICATION PROTEIN"/>
    <property type="match status" value="1"/>
</dbReference>
<sequence>MSVHLPATGPVCIITQQTDTTADRVVVALDNLDIPVVRFDLSHFPTALDLSAVIRAGTVTGTLRAPGGQLIDLETVRSIFWWHPELPEIATGLPEPELVWARNEATAGLVGVLAGLECLHLNPPQRSQIAQNKALTLRAAADHGLSVPPFWIGNSLAGAQEFAVSSDIVCKSLTEPGIQHDAVTVSTLFTTPVRRDQLDETIAATAHHLQHAITKRSEVRLTVAGEEMFAAHITAHSPEARRDFRADYASLTYTSIRVPHSVRTGLQSLLEQLGLGYAACDFLIDRQGRWWLVDVNPAGQFAWIEDELPQFEISQTIARILANPGHVSSPAGAPAVRHAGQGPMR</sequence>
<dbReference type="InterPro" id="IPR048936">
    <property type="entry name" value="MvdD-like_ATPgrasp"/>
</dbReference>
<geneLocation type="plasmid" evidence="3">
    <name>pmdjk44.1</name>
</geneLocation>
<dbReference type="GO" id="GO:0018169">
    <property type="term" value="F:ribosomal S6-glutamic acid ligase activity"/>
    <property type="evidence" value="ECO:0007669"/>
    <property type="project" value="TreeGrafter"/>
</dbReference>
<accession>A0A291W4W0</accession>
<evidence type="ECO:0000259" key="1">
    <source>
        <dbReference type="Pfam" id="PF21068"/>
    </source>
</evidence>
<dbReference type="EMBL" id="CP023976">
    <property type="protein sequence ID" value="ATM24619.1"/>
    <property type="molecule type" value="Genomic_DNA"/>
</dbReference>
<dbReference type="Pfam" id="PF21068">
    <property type="entry name" value="ATPgraspMvdD"/>
    <property type="match status" value="1"/>
</dbReference>
<protein>
    <recommendedName>
        <fullName evidence="1">MvdD-like pre-ATP grasp domain-containing protein</fullName>
    </recommendedName>
</protein>
<dbReference type="PANTHER" id="PTHR21621:SF0">
    <property type="entry name" value="BETA-CITRYLGLUTAMATE SYNTHASE B-RELATED"/>
    <property type="match status" value="1"/>
</dbReference>
<organism evidence="2 3">
    <name type="scientific">Streptomyces alboflavus</name>
    <dbReference type="NCBI Taxonomy" id="67267"/>
    <lineage>
        <taxon>Bacteria</taxon>
        <taxon>Bacillati</taxon>
        <taxon>Actinomycetota</taxon>
        <taxon>Actinomycetes</taxon>
        <taxon>Kitasatosporales</taxon>
        <taxon>Streptomycetaceae</taxon>
        <taxon>Streptomyces</taxon>
    </lineage>
</organism>
<dbReference type="AlphaFoldDB" id="A0A291W4W0"/>
<proteinExistence type="predicted"/>
<evidence type="ECO:0000313" key="3">
    <source>
        <dbReference type="Proteomes" id="UP000195880"/>
    </source>
</evidence>
<dbReference type="Gene3D" id="3.30.470.20">
    <property type="entry name" value="ATP-grasp fold, B domain"/>
    <property type="match status" value="1"/>
</dbReference>
<gene>
    <name evidence="2" type="ORF">SMD44_p10120</name>
</gene>
<reference evidence="2 3" key="1">
    <citation type="submission" date="2017-10" db="EMBL/GenBank/DDBJ databases">
        <title>Streptomyces alboflavus Genome sequencing and assembly.</title>
        <authorList>
            <person name="Wang Y."/>
            <person name="Du B."/>
            <person name="Ding Y."/>
            <person name="Liu H."/>
            <person name="Hou Q."/>
            <person name="Liu K."/>
            <person name="Wang C."/>
            <person name="Yao L."/>
        </authorList>
    </citation>
    <scope>NUCLEOTIDE SEQUENCE [LARGE SCALE GENOMIC DNA]</scope>
    <source>
        <strain evidence="2 3">MDJK44</strain>
        <plasmid evidence="3">Plasmid pmdjk44.1</plasmid>
    </source>
</reference>
<dbReference type="OrthoDB" id="9794735at2"/>
<evidence type="ECO:0000313" key="2">
    <source>
        <dbReference type="EMBL" id="ATM24619.1"/>
    </source>
</evidence>